<dbReference type="AlphaFoldDB" id="A0A0D0BTC0"/>
<keyword evidence="2" id="KW-1185">Reference proteome</keyword>
<sequence>TGLWMVHPSFKDDRLHKLSMIHLDCMFHAVHLLPMFSSSDPIHPAVNFYNSLDAFKGYYVNNSADHHSFKILP</sequence>
<proteinExistence type="predicted"/>
<dbReference type="Proteomes" id="UP000054538">
    <property type="component" value="Unassembled WGS sequence"/>
</dbReference>
<reference evidence="2" key="2">
    <citation type="submission" date="2015-01" db="EMBL/GenBank/DDBJ databases">
        <title>Evolutionary Origins and Diversification of the Mycorrhizal Mutualists.</title>
        <authorList>
            <consortium name="DOE Joint Genome Institute"/>
            <consortium name="Mycorrhizal Genomics Consortium"/>
            <person name="Kohler A."/>
            <person name="Kuo A."/>
            <person name="Nagy L.G."/>
            <person name="Floudas D."/>
            <person name="Copeland A."/>
            <person name="Barry K.W."/>
            <person name="Cichocki N."/>
            <person name="Veneault-Fourrey C."/>
            <person name="LaButti K."/>
            <person name="Lindquist E.A."/>
            <person name="Lipzen A."/>
            <person name="Lundell T."/>
            <person name="Morin E."/>
            <person name="Murat C."/>
            <person name="Riley R."/>
            <person name="Ohm R."/>
            <person name="Sun H."/>
            <person name="Tunlid A."/>
            <person name="Henrissat B."/>
            <person name="Grigoriev I.V."/>
            <person name="Hibbett D.S."/>
            <person name="Martin F."/>
        </authorList>
    </citation>
    <scope>NUCLEOTIDE SEQUENCE [LARGE SCALE GENOMIC DNA]</scope>
    <source>
        <strain evidence="2">Ve08.2h10</strain>
    </source>
</reference>
<dbReference type="InParanoid" id="A0A0D0BTC0"/>
<dbReference type="EMBL" id="KN828644">
    <property type="protein sequence ID" value="KIK74682.1"/>
    <property type="molecule type" value="Genomic_DNA"/>
</dbReference>
<gene>
    <name evidence="1" type="ORF">PAXRUDRAFT_174947</name>
</gene>
<dbReference type="HOGENOM" id="CLU_006344_16_2_1"/>
<protein>
    <submittedName>
        <fullName evidence="1">Uncharacterized protein</fullName>
    </submittedName>
</protein>
<reference evidence="1 2" key="1">
    <citation type="submission" date="2014-04" db="EMBL/GenBank/DDBJ databases">
        <authorList>
            <consortium name="DOE Joint Genome Institute"/>
            <person name="Kuo A."/>
            <person name="Kohler A."/>
            <person name="Jargeat P."/>
            <person name="Nagy L.G."/>
            <person name="Floudas D."/>
            <person name="Copeland A."/>
            <person name="Barry K.W."/>
            <person name="Cichocki N."/>
            <person name="Veneault-Fourrey C."/>
            <person name="LaButti K."/>
            <person name="Lindquist E.A."/>
            <person name="Lipzen A."/>
            <person name="Lundell T."/>
            <person name="Morin E."/>
            <person name="Murat C."/>
            <person name="Sun H."/>
            <person name="Tunlid A."/>
            <person name="Henrissat B."/>
            <person name="Grigoriev I.V."/>
            <person name="Hibbett D.S."/>
            <person name="Martin F."/>
            <person name="Nordberg H.P."/>
            <person name="Cantor M.N."/>
            <person name="Hua S.X."/>
        </authorList>
    </citation>
    <scope>NUCLEOTIDE SEQUENCE [LARGE SCALE GENOMIC DNA]</scope>
    <source>
        <strain evidence="1 2">Ve08.2h10</strain>
    </source>
</reference>
<dbReference type="OrthoDB" id="3187773at2759"/>
<name>A0A0D0BTC0_9AGAM</name>
<accession>A0A0D0BTC0</accession>
<evidence type="ECO:0000313" key="2">
    <source>
        <dbReference type="Proteomes" id="UP000054538"/>
    </source>
</evidence>
<dbReference type="STRING" id="930991.A0A0D0BTC0"/>
<feature type="non-terminal residue" evidence="1">
    <location>
        <position position="1"/>
    </location>
</feature>
<evidence type="ECO:0000313" key="1">
    <source>
        <dbReference type="EMBL" id="KIK74682.1"/>
    </source>
</evidence>
<organism evidence="1 2">
    <name type="scientific">Paxillus rubicundulus Ve08.2h10</name>
    <dbReference type="NCBI Taxonomy" id="930991"/>
    <lineage>
        <taxon>Eukaryota</taxon>
        <taxon>Fungi</taxon>
        <taxon>Dikarya</taxon>
        <taxon>Basidiomycota</taxon>
        <taxon>Agaricomycotina</taxon>
        <taxon>Agaricomycetes</taxon>
        <taxon>Agaricomycetidae</taxon>
        <taxon>Boletales</taxon>
        <taxon>Paxilineae</taxon>
        <taxon>Paxillaceae</taxon>
        <taxon>Paxillus</taxon>
    </lineage>
</organism>